<feature type="compositionally biased region" description="Polar residues" evidence="5">
    <location>
        <begin position="65"/>
        <end position="81"/>
    </location>
</feature>
<feature type="region of interest" description="Disordered" evidence="5">
    <location>
        <begin position="268"/>
        <end position="292"/>
    </location>
</feature>
<reference evidence="6" key="2">
    <citation type="submission" date="2022-06" db="UniProtKB">
        <authorList>
            <consortium name="EnsemblMetazoa"/>
        </authorList>
    </citation>
    <scope>IDENTIFICATION</scope>
    <source>
        <strain evidence="6">PS312</strain>
    </source>
</reference>
<sequence>MDSPLSTPPPESVVPRALEMFNRRGSVIAVMIGGKGSADVLNAASGAPSSAPLTAPSDYGDKINSKPSTSMISGDFTSTASDPDGRDDGRVHVVDVSLLSEWRPPYPRLCAYHDVNSLGAAWSLGLCPSWLEMRPTGASQAQSPTDDDNGDGKQNDLLMSCSNFRNEIGCEPIRRVALSRQTKELVVDAAEVEGWQREHTAAEAGVLEDVSNVYLGGRLCAARQPKNVIEPQDLGGYYYRHCFAGRPHIEYFGMDDELGPIAVSIVKETDSREDSHSQVGERKRKSGGSTAAEKTAVSVSSMIYRVVIRISELKPIRLAIPEEMLSEPAETRSTRALMRELLELTCPRIPFSCLRPALQSHKIEEMLMKIDEQPMYTRYKIGVLLCMKEQSSEEQMYNNEFSTPAFEEFLDFLGSRVRLKGFDAYKGGLDTRGDTTGTHSVYVEYQAHDVMFHVSTLLPYTSNNRQQLSRKRHIGNDMVTVIFQEPGALPFSPLAVRSHFQHVFIIVRVNEACSENTTYSVAVSRSKDVPSFGPPLPPGATFTKCADFHDWLLTKIINAENAVHRSKKFATMAARTRREALRDLAENYVGPHANDGAARIASRLLGGSVKRKGDKGIHKKPAMASTRGALSWLVDVHDHSLNTRVSCVLGLSADAMVLLERPSGVCIFCTPTHSIIGWANTEMGLRLYYDHSDSMLLRCVTESGTDEELSQLLERLQSVTKGDEAKEVVLRRPSTAHPWGFHLHDEGVVTDVEMYQTAWKAGLRQGSRIVEVEGQNVATLSIEDLAVIVRERDCMRLLLLSPAPDGSPRRGCEDPNCPAVKGNEQMLTPDAFAKQPLTHFTYQEMFRLRNREYSQGSSSGSFEERSSYRESTSASKNNLCGTNSGPTLSSRVAATFGIGGGGACGLPPRGFGLGAAHSSASVHDHICTLLNPPKQLTDILQPLNRALSDELLRLSFSGNDTLFGFQTARSARESISSELAHCQVVISQLMEDKRQLENSVQKLTDELAMERKAHDETRAELDRMKIIDS</sequence>
<accession>A0A2A6CAL8</accession>
<dbReference type="InterPro" id="IPR001478">
    <property type="entry name" value="PDZ"/>
</dbReference>
<accession>A0A8R1U5K2</accession>
<keyword evidence="3 4" id="KW-0175">Coiled coil</keyword>
<dbReference type="Proteomes" id="UP000005239">
    <property type="component" value="Unassembled WGS sequence"/>
</dbReference>
<dbReference type="AlphaFoldDB" id="A0A2A6CAL8"/>
<evidence type="ECO:0000256" key="1">
    <source>
        <dbReference type="ARBA" id="ARBA00022468"/>
    </source>
</evidence>
<dbReference type="PROSITE" id="PS50085">
    <property type="entry name" value="RAPGAP"/>
    <property type="match status" value="1"/>
</dbReference>
<dbReference type="PANTHER" id="PTHR15711:SF22">
    <property type="entry name" value="RAP-GAP DOMAIN-CONTAINING PROTEIN"/>
    <property type="match status" value="1"/>
</dbReference>
<evidence type="ECO:0000256" key="3">
    <source>
        <dbReference type="ARBA" id="ARBA00023054"/>
    </source>
</evidence>
<gene>
    <name evidence="6" type="primary">WBGene00091385</name>
</gene>
<dbReference type="InterPro" id="IPR035974">
    <property type="entry name" value="Rap/Ran-GAP_sf"/>
</dbReference>
<feature type="coiled-coil region" evidence="4">
    <location>
        <begin position="986"/>
        <end position="1020"/>
    </location>
</feature>
<feature type="region of interest" description="Disordered" evidence="5">
    <location>
        <begin position="853"/>
        <end position="882"/>
    </location>
</feature>
<dbReference type="GO" id="GO:0051056">
    <property type="term" value="P:regulation of small GTPase mediated signal transduction"/>
    <property type="evidence" value="ECO:0007669"/>
    <property type="project" value="InterPro"/>
</dbReference>
<protein>
    <submittedName>
        <fullName evidence="6">Sipa-1</fullName>
    </submittedName>
</protein>
<dbReference type="InterPro" id="IPR050989">
    <property type="entry name" value="Rap1_Ran_GAP"/>
</dbReference>
<dbReference type="SUPFAM" id="SSF111347">
    <property type="entry name" value="Rap/Ran-GAP"/>
    <property type="match status" value="1"/>
</dbReference>
<dbReference type="FunFam" id="3.40.50.11210:FF:000002">
    <property type="entry name" value="Signal-induced proliferation-associated 1-like protein 1"/>
    <property type="match status" value="1"/>
</dbReference>
<dbReference type="InterPro" id="IPR000331">
    <property type="entry name" value="Rap/Ran_GAP_dom"/>
</dbReference>
<feature type="compositionally biased region" description="Basic and acidic residues" evidence="5">
    <location>
        <begin position="268"/>
        <end position="281"/>
    </location>
</feature>
<evidence type="ECO:0000256" key="4">
    <source>
        <dbReference type="SAM" id="Coils"/>
    </source>
</evidence>
<proteinExistence type="predicted"/>
<dbReference type="GO" id="GO:0005096">
    <property type="term" value="F:GTPase activator activity"/>
    <property type="evidence" value="ECO:0000318"/>
    <property type="project" value="GO_Central"/>
</dbReference>
<organism evidence="6 7">
    <name type="scientific">Pristionchus pacificus</name>
    <name type="common">Parasitic nematode worm</name>
    <dbReference type="NCBI Taxonomy" id="54126"/>
    <lineage>
        <taxon>Eukaryota</taxon>
        <taxon>Metazoa</taxon>
        <taxon>Ecdysozoa</taxon>
        <taxon>Nematoda</taxon>
        <taxon>Chromadorea</taxon>
        <taxon>Rhabditida</taxon>
        <taxon>Rhabditina</taxon>
        <taxon>Diplogasteromorpha</taxon>
        <taxon>Diplogasteroidea</taxon>
        <taxon>Neodiplogasteridae</taxon>
        <taxon>Pristionchus</taxon>
    </lineage>
</organism>
<dbReference type="SMART" id="SM00228">
    <property type="entry name" value="PDZ"/>
    <property type="match status" value="1"/>
</dbReference>
<dbReference type="SUPFAM" id="SSF50156">
    <property type="entry name" value="PDZ domain-like"/>
    <property type="match status" value="1"/>
</dbReference>
<dbReference type="PROSITE" id="PS50106">
    <property type="entry name" value="PDZ"/>
    <property type="match status" value="1"/>
</dbReference>
<evidence type="ECO:0000313" key="7">
    <source>
        <dbReference type="Proteomes" id="UP000005239"/>
    </source>
</evidence>
<reference evidence="7" key="1">
    <citation type="journal article" date="2008" name="Nat. Genet.">
        <title>The Pristionchus pacificus genome provides a unique perspective on nematode lifestyle and parasitism.</title>
        <authorList>
            <person name="Dieterich C."/>
            <person name="Clifton S.W."/>
            <person name="Schuster L.N."/>
            <person name="Chinwalla A."/>
            <person name="Delehaunty K."/>
            <person name="Dinkelacker I."/>
            <person name="Fulton L."/>
            <person name="Fulton R."/>
            <person name="Godfrey J."/>
            <person name="Minx P."/>
            <person name="Mitreva M."/>
            <person name="Roeseler W."/>
            <person name="Tian H."/>
            <person name="Witte H."/>
            <person name="Yang S.P."/>
            <person name="Wilson R.K."/>
            <person name="Sommer R.J."/>
        </authorList>
    </citation>
    <scope>NUCLEOTIDE SEQUENCE [LARGE SCALE GENOMIC DNA]</scope>
    <source>
        <strain evidence="7">PS312</strain>
    </source>
</reference>
<dbReference type="Gene3D" id="3.40.50.11210">
    <property type="entry name" value="Rap/Ran-GAP"/>
    <property type="match status" value="1"/>
</dbReference>
<dbReference type="GO" id="GO:0005737">
    <property type="term" value="C:cytoplasm"/>
    <property type="evidence" value="ECO:0000318"/>
    <property type="project" value="GO_Central"/>
</dbReference>
<evidence type="ECO:0000313" key="6">
    <source>
        <dbReference type="EnsemblMetazoa" id="PPA01831.1"/>
    </source>
</evidence>
<dbReference type="InterPro" id="IPR036034">
    <property type="entry name" value="PDZ_sf"/>
</dbReference>
<keyword evidence="7" id="KW-1185">Reference proteome</keyword>
<dbReference type="PANTHER" id="PTHR15711">
    <property type="entry name" value="RAP GTPASE-ACTIVATING PROTEIN"/>
    <property type="match status" value="1"/>
</dbReference>
<name>A0A2A6CAL8_PRIPA</name>
<evidence type="ECO:0000256" key="5">
    <source>
        <dbReference type="SAM" id="MobiDB-lite"/>
    </source>
</evidence>
<keyword evidence="1" id="KW-0343">GTPase activation</keyword>
<evidence type="ECO:0000256" key="2">
    <source>
        <dbReference type="ARBA" id="ARBA00022553"/>
    </source>
</evidence>
<keyword evidence="2" id="KW-0597">Phosphoprotein</keyword>
<dbReference type="Gene3D" id="2.30.42.10">
    <property type="match status" value="1"/>
</dbReference>
<feature type="region of interest" description="Disordered" evidence="5">
    <location>
        <begin position="46"/>
        <end position="88"/>
    </location>
</feature>
<dbReference type="Pfam" id="PF02145">
    <property type="entry name" value="Rap_GAP"/>
    <property type="match status" value="1"/>
</dbReference>
<dbReference type="EnsemblMetazoa" id="PPA01831.1">
    <property type="protein sequence ID" value="PPA01831.1"/>
    <property type="gene ID" value="WBGene00091385"/>
</dbReference>